<dbReference type="InterPro" id="IPR011009">
    <property type="entry name" value="Kinase-like_dom_sf"/>
</dbReference>
<accession>A0ABP7B0G0</accession>
<name>A0ABP7B0G0_9MICO</name>
<dbReference type="PANTHER" id="PTHR43289:SF6">
    <property type="entry name" value="SERINE_THREONINE-PROTEIN KINASE NEKL-3"/>
    <property type="match status" value="1"/>
</dbReference>
<dbReference type="InterPro" id="IPR000719">
    <property type="entry name" value="Prot_kinase_dom"/>
</dbReference>
<evidence type="ECO:0000259" key="10">
    <source>
        <dbReference type="PROSITE" id="PS50011"/>
    </source>
</evidence>
<dbReference type="InterPro" id="IPR008271">
    <property type="entry name" value="Ser/Thr_kinase_AS"/>
</dbReference>
<evidence type="ECO:0000256" key="8">
    <source>
        <dbReference type="SAM" id="MobiDB-lite"/>
    </source>
</evidence>
<keyword evidence="6 7" id="KW-0067">ATP-binding</keyword>
<feature type="compositionally biased region" description="Gly residues" evidence="8">
    <location>
        <begin position="437"/>
        <end position="464"/>
    </location>
</feature>
<dbReference type="Gene3D" id="3.30.200.20">
    <property type="entry name" value="Phosphorylase Kinase, domain 1"/>
    <property type="match status" value="1"/>
</dbReference>
<keyword evidence="2" id="KW-0723">Serine/threonine-protein kinase</keyword>
<feature type="region of interest" description="Disordered" evidence="8">
    <location>
        <begin position="367"/>
        <end position="464"/>
    </location>
</feature>
<feature type="binding site" evidence="7">
    <location>
        <position position="49"/>
    </location>
    <ligand>
        <name>ATP</name>
        <dbReference type="ChEBI" id="CHEBI:30616"/>
    </ligand>
</feature>
<dbReference type="PROSITE" id="PS00108">
    <property type="entry name" value="PROTEIN_KINASE_ST"/>
    <property type="match status" value="1"/>
</dbReference>
<keyword evidence="9" id="KW-1133">Transmembrane helix</keyword>
<comment type="caution">
    <text evidence="11">The sequence shown here is derived from an EMBL/GenBank/DDBJ whole genome shotgun (WGS) entry which is preliminary data.</text>
</comment>
<dbReference type="EMBL" id="BAAAYU010000005">
    <property type="protein sequence ID" value="GAA3644139.1"/>
    <property type="molecule type" value="Genomic_DNA"/>
</dbReference>
<keyword evidence="9" id="KW-0812">Transmembrane</keyword>
<feature type="compositionally biased region" description="Basic residues" evidence="8">
    <location>
        <begin position="326"/>
        <end position="337"/>
    </location>
</feature>
<evidence type="ECO:0000256" key="4">
    <source>
        <dbReference type="ARBA" id="ARBA00022741"/>
    </source>
</evidence>
<dbReference type="EC" id="2.7.11.1" evidence="1"/>
<dbReference type="Proteomes" id="UP001501697">
    <property type="component" value="Unassembled WGS sequence"/>
</dbReference>
<dbReference type="RefSeq" id="WP_344740030.1">
    <property type="nucleotide sequence ID" value="NZ_BAAAYU010000005.1"/>
</dbReference>
<evidence type="ECO:0000256" key="1">
    <source>
        <dbReference type="ARBA" id="ARBA00012513"/>
    </source>
</evidence>
<dbReference type="CDD" id="cd14014">
    <property type="entry name" value="STKc_PknB_like"/>
    <property type="match status" value="1"/>
</dbReference>
<sequence length="464" mass="46548">MTDLCMSGEISTGQVLAGRYRLDERIGAGGMAEVFRAQDAALQRTVAIKVLRATVDGLGTVERARSETTLLAALNHHGLVTLHDAYVAADEPSYLVMEFVDGITLRVLMDRGPLGSAEAAAIARDVAEALHVAHTAGVVHRDIKPANILLTPSPLPHERWRPKVADFGIAHLLDSTRATSPGIGLGTAAYVAPEQAQGATPAPAADVYALGIVLIEALSGTRPFAEAEGIGTVIARMSRPPEIPDTLDPRWQDVLRRMTAIAPEARPTALEVAVAAAGLASASAPEAAPTAITAIAPAAAHNATESTAVLPPMPPLPAPGTSAGAPRHRRRAPRRRRALWAGAGAAVAASGAAILIALGIGAGDAPSSLPTERVVEQTTVPAEPTPSPNSTTTADSDPGPQPAAVVGAGNSGSGSADSEPGNGNGGGSDNSGPGNNNSGGNGNGKGNGNGNGNGNGSGSGNGNG</sequence>
<dbReference type="Gene3D" id="1.10.510.10">
    <property type="entry name" value="Transferase(Phosphotransferase) domain 1"/>
    <property type="match status" value="1"/>
</dbReference>
<dbReference type="Pfam" id="PF00069">
    <property type="entry name" value="Pkinase"/>
    <property type="match status" value="1"/>
</dbReference>
<dbReference type="PROSITE" id="PS50011">
    <property type="entry name" value="PROTEIN_KINASE_DOM"/>
    <property type="match status" value="1"/>
</dbReference>
<dbReference type="InterPro" id="IPR017441">
    <property type="entry name" value="Protein_kinase_ATP_BS"/>
</dbReference>
<dbReference type="PANTHER" id="PTHR43289">
    <property type="entry name" value="MITOGEN-ACTIVATED PROTEIN KINASE KINASE KINASE 20-RELATED"/>
    <property type="match status" value="1"/>
</dbReference>
<proteinExistence type="predicted"/>
<evidence type="ECO:0000256" key="3">
    <source>
        <dbReference type="ARBA" id="ARBA00022679"/>
    </source>
</evidence>
<dbReference type="SMART" id="SM00220">
    <property type="entry name" value="S_TKc"/>
    <property type="match status" value="1"/>
</dbReference>
<evidence type="ECO:0000256" key="2">
    <source>
        <dbReference type="ARBA" id="ARBA00022527"/>
    </source>
</evidence>
<evidence type="ECO:0000256" key="5">
    <source>
        <dbReference type="ARBA" id="ARBA00022777"/>
    </source>
</evidence>
<keyword evidence="5" id="KW-0418">Kinase</keyword>
<keyword evidence="9" id="KW-0472">Membrane</keyword>
<keyword evidence="3" id="KW-0808">Transferase</keyword>
<keyword evidence="12" id="KW-1185">Reference proteome</keyword>
<organism evidence="11 12">
    <name type="scientific">Microbacterium awajiense</name>
    <dbReference type="NCBI Taxonomy" id="415214"/>
    <lineage>
        <taxon>Bacteria</taxon>
        <taxon>Bacillati</taxon>
        <taxon>Actinomycetota</taxon>
        <taxon>Actinomycetes</taxon>
        <taxon>Micrococcales</taxon>
        <taxon>Microbacteriaceae</taxon>
        <taxon>Microbacterium</taxon>
    </lineage>
</organism>
<reference evidence="12" key="1">
    <citation type="journal article" date="2019" name="Int. J. Syst. Evol. Microbiol.">
        <title>The Global Catalogue of Microorganisms (GCM) 10K type strain sequencing project: providing services to taxonomists for standard genome sequencing and annotation.</title>
        <authorList>
            <consortium name="The Broad Institute Genomics Platform"/>
            <consortium name="The Broad Institute Genome Sequencing Center for Infectious Disease"/>
            <person name="Wu L."/>
            <person name="Ma J."/>
        </authorList>
    </citation>
    <scope>NUCLEOTIDE SEQUENCE [LARGE SCALE GENOMIC DNA]</scope>
    <source>
        <strain evidence="12">JCM 16544</strain>
    </source>
</reference>
<evidence type="ECO:0000313" key="11">
    <source>
        <dbReference type="EMBL" id="GAA3644139.1"/>
    </source>
</evidence>
<feature type="domain" description="Protein kinase" evidence="10">
    <location>
        <begin position="20"/>
        <end position="279"/>
    </location>
</feature>
<feature type="region of interest" description="Disordered" evidence="8">
    <location>
        <begin position="305"/>
        <end position="337"/>
    </location>
</feature>
<feature type="compositionally biased region" description="Low complexity" evidence="8">
    <location>
        <begin position="403"/>
        <end position="418"/>
    </location>
</feature>
<evidence type="ECO:0000256" key="9">
    <source>
        <dbReference type="SAM" id="Phobius"/>
    </source>
</evidence>
<gene>
    <name evidence="11" type="ORF">GCM10022200_30190</name>
</gene>
<protein>
    <recommendedName>
        <fullName evidence="1">non-specific serine/threonine protein kinase</fullName>
        <ecNumber evidence="1">2.7.11.1</ecNumber>
    </recommendedName>
</protein>
<evidence type="ECO:0000313" key="12">
    <source>
        <dbReference type="Proteomes" id="UP001501697"/>
    </source>
</evidence>
<dbReference type="PROSITE" id="PS00107">
    <property type="entry name" value="PROTEIN_KINASE_ATP"/>
    <property type="match status" value="1"/>
</dbReference>
<evidence type="ECO:0000256" key="7">
    <source>
        <dbReference type="PROSITE-ProRule" id="PRU10141"/>
    </source>
</evidence>
<feature type="transmembrane region" description="Helical" evidence="9">
    <location>
        <begin position="338"/>
        <end position="360"/>
    </location>
</feature>
<keyword evidence="4 7" id="KW-0547">Nucleotide-binding</keyword>
<evidence type="ECO:0000256" key="6">
    <source>
        <dbReference type="ARBA" id="ARBA00022840"/>
    </source>
</evidence>
<dbReference type="SUPFAM" id="SSF56112">
    <property type="entry name" value="Protein kinase-like (PK-like)"/>
    <property type="match status" value="1"/>
</dbReference>